<sequence>MIDKFNSKKEFYQNLQQSKKIDKKAVVLYLHNKEYIKYKPTKIYYLIEFKYINNKILKFKFDENIINFYKVSKYLIIK</sequence>
<organism evidence="1">
    <name type="scientific">hydrothermal vent metagenome</name>
    <dbReference type="NCBI Taxonomy" id="652676"/>
    <lineage>
        <taxon>unclassified sequences</taxon>
        <taxon>metagenomes</taxon>
        <taxon>ecological metagenomes</taxon>
    </lineage>
</organism>
<reference evidence="1" key="1">
    <citation type="submission" date="2016-10" db="EMBL/GenBank/DDBJ databases">
        <authorList>
            <person name="de Groot N.N."/>
        </authorList>
    </citation>
    <scope>NUCLEOTIDE SEQUENCE</scope>
</reference>
<name>A0A1W1EIA1_9ZZZZ</name>
<accession>A0A1W1EIA1</accession>
<proteinExistence type="predicted"/>
<dbReference type="EMBL" id="FRYL01000012">
    <property type="protein sequence ID" value="SHO80595.1"/>
    <property type="molecule type" value="Genomic_DNA"/>
</dbReference>
<dbReference type="AlphaFoldDB" id="A0A1W1EIA1"/>
<gene>
    <name evidence="1" type="ORF">MNB_SV-15-114</name>
</gene>
<protein>
    <submittedName>
        <fullName evidence="1">Uncharacterized protein</fullName>
    </submittedName>
</protein>
<evidence type="ECO:0000313" key="1">
    <source>
        <dbReference type="EMBL" id="SHO80595.1"/>
    </source>
</evidence>